<dbReference type="SMART" id="SM00354">
    <property type="entry name" value="HTH_LACI"/>
    <property type="match status" value="1"/>
</dbReference>
<comment type="caution">
    <text evidence="5">The sequence shown here is derived from an EMBL/GenBank/DDBJ whole genome shotgun (WGS) entry which is preliminary data.</text>
</comment>
<evidence type="ECO:0000256" key="1">
    <source>
        <dbReference type="ARBA" id="ARBA00023015"/>
    </source>
</evidence>
<keyword evidence="2" id="KW-0238">DNA-binding</keyword>
<dbReference type="PANTHER" id="PTHR30146:SF109">
    <property type="entry name" value="HTH-TYPE TRANSCRIPTIONAL REGULATOR GALS"/>
    <property type="match status" value="1"/>
</dbReference>
<evidence type="ECO:0000313" key="6">
    <source>
        <dbReference type="Proteomes" id="UP000823854"/>
    </source>
</evidence>
<evidence type="ECO:0000256" key="3">
    <source>
        <dbReference type="ARBA" id="ARBA00023163"/>
    </source>
</evidence>
<name>A0A9D2PZ38_9MICO</name>
<proteinExistence type="predicted"/>
<protein>
    <submittedName>
        <fullName evidence="5">LacI family transcriptional regulator</fullName>
    </submittedName>
</protein>
<dbReference type="Pfam" id="PF00356">
    <property type="entry name" value="LacI"/>
    <property type="match status" value="1"/>
</dbReference>
<dbReference type="SUPFAM" id="SSF53822">
    <property type="entry name" value="Periplasmic binding protein-like I"/>
    <property type="match status" value="1"/>
</dbReference>
<keyword evidence="1" id="KW-0805">Transcription regulation</keyword>
<dbReference type="InterPro" id="IPR010982">
    <property type="entry name" value="Lambda_DNA-bd_dom_sf"/>
</dbReference>
<dbReference type="PROSITE" id="PS50932">
    <property type="entry name" value="HTH_LACI_2"/>
    <property type="match status" value="1"/>
</dbReference>
<evidence type="ECO:0000313" key="5">
    <source>
        <dbReference type="EMBL" id="HJC68615.1"/>
    </source>
</evidence>
<dbReference type="Gene3D" id="1.10.260.40">
    <property type="entry name" value="lambda repressor-like DNA-binding domains"/>
    <property type="match status" value="1"/>
</dbReference>
<dbReference type="Gene3D" id="3.40.50.2300">
    <property type="match status" value="2"/>
</dbReference>
<dbReference type="AlphaFoldDB" id="A0A9D2PZ38"/>
<dbReference type="SUPFAM" id="SSF47413">
    <property type="entry name" value="lambda repressor-like DNA-binding domains"/>
    <property type="match status" value="1"/>
</dbReference>
<dbReference type="GO" id="GO:0003700">
    <property type="term" value="F:DNA-binding transcription factor activity"/>
    <property type="evidence" value="ECO:0007669"/>
    <property type="project" value="TreeGrafter"/>
</dbReference>
<dbReference type="CDD" id="cd01392">
    <property type="entry name" value="HTH_LacI"/>
    <property type="match status" value="1"/>
</dbReference>
<dbReference type="InterPro" id="IPR028082">
    <property type="entry name" value="Peripla_BP_I"/>
</dbReference>
<accession>A0A9D2PZ38</accession>
<dbReference type="EMBL" id="DWWC01000060">
    <property type="protein sequence ID" value="HJC68615.1"/>
    <property type="molecule type" value="Genomic_DNA"/>
</dbReference>
<evidence type="ECO:0000259" key="4">
    <source>
        <dbReference type="PROSITE" id="PS50932"/>
    </source>
</evidence>
<dbReference type="Pfam" id="PF13377">
    <property type="entry name" value="Peripla_BP_3"/>
    <property type="match status" value="1"/>
</dbReference>
<evidence type="ECO:0000256" key="2">
    <source>
        <dbReference type="ARBA" id="ARBA00023125"/>
    </source>
</evidence>
<dbReference type="InterPro" id="IPR000843">
    <property type="entry name" value="HTH_LacI"/>
</dbReference>
<sequence length="352" mass="38461">MTPPDEAIDVHRAEKPTLNSIARAAGVSRQTVSNVLNDPSRVAEPTRALVQEEIRRVGYRPSAAARQLRTRRSRLLGFRMRASGDGINGSIHDRLLHALTARAHARGYSILVFAADDDAAEIAAYQELRDTNALDGFLLTGTNHGDLRSDWLRERAVPFVAFGRPWGREDAETSTAHDWIDIDGGAGTDEAVRILAREGASRIGCIGWPTGSGAGDDRHDGFARACRELGLPSDLVERVEDSFENGAEAASRLLRRDIDALICVSDSLALGALAQMRSEDRPDLMARLVGFDDTPVARAVGISSVDQPIEEAAHRMVDLLVHRIEHPDSPPPQDPVELLRPAVRRRTPANTY</sequence>
<dbReference type="Proteomes" id="UP000823854">
    <property type="component" value="Unassembled WGS sequence"/>
</dbReference>
<dbReference type="InterPro" id="IPR046335">
    <property type="entry name" value="LacI/GalR-like_sensor"/>
</dbReference>
<reference evidence="5" key="2">
    <citation type="submission" date="2021-04" db="EMBL/GenBank/DDBJ databases">
        <authorList>
            <person name="Gilroy R."/>
        </authorList>
    </citation>
    <scope>NUCLEOTIDE SEQUENCE</scope>
    <source>
        <strain evidence="5">CHK130-7132</strain>
    </source>
</reference>
<gene>
    <name evidence="5" type="ORF">H9932_02910</name>
</gene>
<keyword evidence="3" id="KW-0804">Transcription</keyword>
<reference evidence="5" key="1">
    <citation type="journal article" date="2021" name="PeerJ">
        <title>Extensive microbial diversity within the chicken gut microbiome revealed by metagenomics and culture.</title>
        <authorList>
            <person name="Gilroy R."/>
            <person name="Ravi A."/>
            <person name="Getino M."/>
            <person name="Pursley I."/>
            <person name="Horton D.L."/>
            <person name="Alikhan N.F."/>
            <person name="Baker D."/>
            <person name="Gharbi K."/>
            <person name="Hall N."/>
            <person name="Watson M."/>
            <person name="Adriaenssens E.M."/>
            <person name="Foster-Nyarko E."/>
            <person name="Jarju S."/>
            <person name="Secka A."/>
            <person name="Antonio M."/>
            <person name="Oren A."/>
            <person name="Chaudhuri R.R."/>
            <person name="La Ragione R."/>
            <person name="Hildebrand F."/>
            <person name="Pallen M.J."/>
        </authorList>
    </citation>
    <scope>NUCLEOTIDE SEQUENCE</scope>
    <source>
        <strain evidence="5">CHK130-7132</strain>
    </source>
</reference>
<dbReference type="GO" id="GO:0000976">
    <property type="term" value="F:transcription cis-regulatory region binding"/>
    <property type="evidence" value="ECO:0007669"/>
    <property type="project" value="TreeGrafter"/>
</dbReference>
<feature type="domain" description="HTH lacI-type" evidence="4">
    <location>
        <begin position="16"/>
        <end position="70"/>
    </location>
</feature>
<organism evidence="5 6">
    <name type="scientific">Candidatus Brachybacterium intestinipullorum</name>
    <dbReference type="NCBI Taxonomy" id="2838512"/>
    <lineage>
        <taxon>Bacteria</taxon>
        <taxon>Bacillati</taxon>
        <taxon>Actinomycetota</taxon>
        <taxon>Actinomycetes</taxon>
        <taxon>Micrococcales</taxon>
        <taxon>Dermabacteraceae</taxon>
        <taxon>Brachybacterium</taxon>
    </lineage>
</organism>
<dbReference type="PANTHER" id="PTHR30146">
    <property type="entry name" value="LACI-RELATED TRANSCRIPTIONAL REPRESSOR"/>
    <property type="match status" value="1"/>
</dbReference>